<dbReference type="Gene3D" id="4.10.400.10">
    <property type="entry name" value="Low-density Lipoprotein Receptor"/>
    <property type="match status" value="1"/>
</dbReference>
<comment type="subcellular location">
    <subcellularLocation>
        <location evidence="1">Membrane</location>
    </subcellularLocation>
</comment>
<evidence type="ECO:0000259" key="10">
    <source>
        <dbReference type="PROSITE" id="PS50026"/>
    </source>
</evidence>
<comment type="caution">
    <text evidence="12">The sequence shown here is derived from an EMBL/GenBank/DDBJ whole genome shotgun (WGS) entry which is preliminary data.</text>
</comment>
<evidence type="ECO:0000313" key="15">
    <source>
        <dbReference type="Proteomes" id="UP000663825"/>
    </source>
</evidence>
<evidence type="ECO:0000256" key="2">
    <source>
        <dbReference type="ARBA" id="ARBA00022692"/>
    </source>
</evidence>
<proteinExistence type="predicted"/>
<feature type="transmembrane region" description="Helical" evidence="9">
    <location>
        <begin position="1301"/>
        <end position="1322"/>
    </location>
</feature>
<dbReference type="SUPFAM" id="SSF57424">
    <property type="entry name" value="LDL receptor-like module"/>
    <property type="match status" value="1"/>
</dbReference>
<dbReference type="EMBL" id="CAJNXB010003770">
    <property type="protein sequence ID" value="CAF3337712.1"/>
    <property type="molecule type" value="Genomic_DNA"/>
</dbReference>
<keyword evidence="2 9" id="KW-0812">Transmembrane</keyword>
<organism evidence="12 15">
    <name type="scientific">Rotaria socialis</name>
    <dbReference type="NCBI Taxonomy" id="392032"/>
    <lineage>
        <taxon>Eukaryota</taxon>
        <taxon>Metazoa</taxon>
        <taxon>Spiralia</taxon>
        <taxon>Gnathifera</taxon>
        <taxon>Rotifera</taxon>
        <taxon>Eurotatoria</taxon>
        <taxon>Bdelloidea</taxon>
        <taxon>Philodinida</taxon>
        <taxon>Philodinidae</taxon>
        <taxon>Rotaria</taxon>
    </lineage>
</organism>
<dbReference type="SMART" id="SM00192">
    <property type="entry name" value="LDLa"/>
    <property type="match status" value="5"/>
</dbReference>
<dbReference type="InterPro" id="IPR000742">
    <property type="entry name" value="EGF"/>
</dbReference>
<dbReference type="OrthoDB" id="2019384at2759"/>
<dbReference type="CDD" id="cd00112">
    <property type="entry name" value="LDLa"/>
    <property type="match status" value="1"/>
</dbReference>
<feature type="transmembrane region" description="Helical" evidence="9">
    <location>
        <begin position="1182"/>
        <end position="1205"/>
    </location>
</feature>
<dbReference type="Proteomes" id="UP000663873">
    <property type="component" value="Unassembled WGS sequence"/>
</dbReference>
<dbReference type="Pfam" id="PF00008">
    <property type="entry name" value="EGF"/>
    <property type="match status" value="1"/>
</dbReference>
<dbReference type="Gene3D" id="2.10.25.10">
    <property type="entry name" value="Laminin"/>
    <property type="match status" value="1"/>
</dbReference>
<evidence type="ECO:0000256" key="6">
    <source>
        <dbReference type="ARBA" id="ARBA00023157"/>
    </source>
</evidence>
<keyword evidence="16" id="KW-1185">Reference proteome</keyword>
<dbReference type="PROSITE" id="PS50026">
    <property type="entry name" value="EGF_3"/>
    <property type="match status" value="2"/>
</dbReference>
<evidence type="ECO:0000256" key="4">
    <source>
        <dbReference type="ARBA" id="ARBA00022989"/>
    </source>
</evidence>
<feature type="transmembrane region" description="Helical" evidence="9">
    <location>
        <begin position="1354"/>
        <end position="1376"/>
    </location>
</feature>
<dbReference type="InterPro" id="IPR050969">
    <property type="entry name" value="Dev_Signal_Modulators"/>
</dbReference>
<dbReference type="Proteomes" id="UP000663833">
    <property type="component" value="Unassembled WGS sequence"/>
</dbReference>
<keyword evidence="5 9" id="KW-0472">Membrane</keyword>
<dbReference type="PROSITE" id="PS01186">
    <property type="entry name" value="EGF_2"/>
    <property type="match status" value="2"/>
</dbReference>
<feature type="disulfide bond" evidence="8">
    <location>
        <begin position="606"/>
        <end position="621"/>
    </location>
</feature>
<feature type="transmembrane region" description="Helical" evidence="9">
    <location>
        <begin position="1402"/>
        <end position="1422"/>
    </location>
</feature>
<dbReference type="Proteomes" id="UP000663825">
    <property type="component" value="Unassembled WGS sequence"/>
</dbReference>
<dbReference type="PANTHER" id="PTHR14949:SF56">
    <property type="entry name" value="EGF-LIKE-DOMAIN, MULTIPLE 7"/>
    <property type="match status" value="1"/>
</dbReference>
<name>A0A817V468_9BILA</name>
<comment type="caution">
    <text evidence="7">Lacks conserved residue(s) required for the propagation of feature annotation.</text>
</comment>
<feature type="disulfide bond" evidence="7">
    <location>
        <begin position="947"/>
        <end position="956"/>
    </location>
</feature>
<dbReference type="PROSITE" id="PS50262">
    <property type="entry name" value="G_PROTEIN_RECEP_F1_2"/>
    <property type="match status" value="1"/>
</dbReference>
<dbReference type="PROSITE" id="PS01209">
    <property type="entry name" value="LDLRA_1"/>
    <property type="match status" value="1"/>
</dbReference>
<dbReference type="PRINTS" id="PR00261">
    <property type="entry name" value="LDLRECEPTOR"/>
</dbReference>
<dbReference type="InterPro" id="IPR036055">
    <property type="entry name" value="LDL_receptor-like_sf"/>
</dbReference>
<dbReference type="GO" id="GO:0016020">
    <property type="term" value="C:membrane"/>
    <property type="evidence" value="ECO:0007669"/>
    <property type="project" value="UniProtKB-SubCell"/>
</dbReference>
<keyword evidence="4 9" id="KW-1133">Transmembrane helix</keyword>
<dbReference type="PROSITE" id="PS00022">
    <property type="entry name" value="EGF_1"/>
    <property type="match status" value="4"/>
</dbReference>
<evidence type="ECO:0000256" key="7">
    <source>
        <dbReference type="PROSITE-ProRule" id="PRU00076"/>
    </source>
</evidence>
<evidence type="ECO:0000313" key="16">
    <source>
        <dbReference type="Proteomes" id="UP000663873"/>
    </source>
</evidence>
<accession>A0A817V468</accession>
<keyword evidence="3" id="KW-0732">Signal</keyword>
<dbReference type="InterPro" id="IPR002172">
    <property type="entry name" value="LDrepeatLR_classA_rpt"/>
</dbReference>
<dbReference type="PROSITE" id="PS50068">
    <property type="entry name" value="LDLRA_2"/>
    <property type="match status" value="1"/>
</dbReference>
<dbReference type="Gene3D" id="1.20.1070.10">
    <property type="entry name" value="Rhodopsin 7-helix transmembrane proteins"/>
    <property type="match status" value="1"/>
</dbReference>
<feature type="domain" description="G-protein coupled receptors family 1 profile" evidence="11">
    <location>
        <begin position="1196"/>
        <end position="1453"/>
    </location>
</feature>
<feature type="disulfide bond" evidence="7">
    <location>
        <begin position="869"/>
        <end position="878"/>
    </location>
</feature>
<evidence type="ECO:0000259" key="11">
    <source>
        <dbReference type="PROSITE" id="PS50262"/>
    </source>
</evidence>
<dbReference type="EMBL" id="CAJNYD010001537">
    <property type="protein sequence ID" value="CAF3348188.1"/>
    <property type="molecule type" value="Genomic_DNA"/>
</dbReference>
<evidence type="ECO:0000256" key="9">
    <source>
        <dbReference type="SAM" id="Phobius"/>
    </source>
</evidence>
<dbReference type="SMART" id="SM00181">
    <property type="entry name" value="EGF"/>
    <property type="match status" value="5"/>
</dbReference>
<dbReference type="SUPFAM" id="SSF81321">
    <property type="entry name" value="Family A G protein-coupled receptor-like"/>
    <property type="match status" value="1"/>
</dbReference>
<feature type="transmembrane region" description="Helical" evidence="9">
    <location>
        <begin position="1217"/>
        <end position="1241"/>
    </location>
</feature>
<feature type="transmembrane region" description="Helical" evidence="9">
    <location>
        <begin position="1253"/>
        <end position="1275"/>
    </location>
</feature>
<evidence type="ECO:0000256" key="3">
    <source>
        <dbReference type="ARBA" id="ARBA00022729"/>
    </source>
</evidence>
<evidence type="ECO:0000256" key="5">
    <source>
        <dbReference type="ARBA" id="ARBA00023136"/>
    </source>
</evidence>
<dbReference type="InterPro" id="IPR017452">
    <property type="entry name" value="GPCR_Rhodpsn_7TM"/>
</dbReference>
<feature type="domain" description="EGF-like" evidence="10">
    <location>
        <begin position="916"/>
        <end position="957"/>
    </location>
</feature>
<keyword evidence="7" id="KW-0245">EGF-like domain</keyword>
<evidence type="ECO:0000313" key="13">
    <source>
        <dbReference type="EMBL" id="CAF3348188.1"/>
    </source>
</evidence>
<dbReference type="InterPro" id="IPR023415">
    <property type="entry name" value="LDLR_class-A_CS"/>
</dbReference>
<evidence type="ECO:0000313" key="14">
    <source>
        <dbReference type="EMBL" id="CAF4462598.1"/>
    </source>
</evidence>
<evidence type="ECO:0000313" key="12">
    <source>
        <dbReference type="EMBL" id="CAF3337712.1"/>
    </source>
</evidence>
<feature type="transmembrane region" description="Helical" evidence="9">
    <location>
        <begin position="1434"/>
        <end position="1455"/>
    </location>
</feature>
<reference evidence="12" key="1">
    <citation type="submission" date="2021-02" db="EMBL/GenBank/DDBJ databases">
        <authorList>
            <person name="Nowell W R."/>
        </authorList>
    </citation>
    <scope>NUCLEOTIDE SEQUENCE</scope>
</reference>
<evidence type="ECO:0000256" key="1">
    <source>
        <dbReference type="ARBA" id="ARBA00004370"/>
    </source>
</evidence>
<evidence type="ECO:0000256" key="8">
    <source>
        <dbReference type="PROSITE-ProRule" id="PRU00124"/>
    </source>
</evidence>
<dbReference type="SUPFAM" id="SSF57196">
    <property type="entry name" value="EGF/Laminin"/>
    <property type="match status" value="1"/>
</dbReference>
<keyword evidence="6 7" id="KW-1015">Disulfide bond</keyword>
<dbReference type="EMBL" id="CAJOBP010005179">
    <property type="protein sequence ID" value="CAF4462598.1"/>
    <property type="molecule type" value="Genomic_DNA"/>
</dbReference>
<protein>
    <submittedName>
        <fullName evidence="12">Uncharacterized protein</fullName>
    </submittedName>
</protein>
<gene>
    <name evidence="13" type="ORF">LUA448_LOCUS12806</name>
    <name evidence="12" type="ORF">TIS948_LOCUS22059</name>
    <name evidence="14" type="ORF">UJA718_LOCUS23616</name>
</gene>
<feature type="domain" description="EGF-like" evidence="10">
    <location>
        <begin position="843"/>
        <end position="879"/>
    </location>
</feature>
<sequence>MNSGVEDIVKYCIRPTDGRNPTMSTFVGTNHRNFTFDELQRLNVTSREVLLWSSSIDLAERYQFYIDQSTKSSQLNELFFNCTPPWFGVRCQYSFELVSNVADRILNVPWKSDITDAITHQTCYILLECDRGPAPICLDWREICNGRIDCFNNGVDESQCFELEINECNENEYRCYNGLCISKFFLADKSHEAECLDQSDLPSQPNCPTASRHQYIFECEEYVCRPGEAQFPCGDGQCVKDFDKCENGRHLLLAQSLSVQGYLSYDCWIAIVCLSKIIDQVNGVSCEQSIDPSQILLGLETCEYPVQFPTIPVLLDHVRFLYHPKQIFNISVKLALIPDYVCYDEQLCDFLRPTFYHGNLTCRHRYEMGLKSDVELKDWKSIIDSIKPYFHGCINFHYHIEPHNSSLYACKNSSKYIPKYRLIDGISDCVMNDDEQVSELSCLLNHPHRLNCLNDIHCQSLSLLRKICQSDRQEQFDKILFYTICDRAADLLPMLIDGRNHSDETDCEHWHCNNIYTRCDGFWSCKYGEDEENCTRPICFNDSLSCISLYNTTLSCLPANQVNDGIIDCLGASDEIQYCRQDHGSSRSQGFYCQNDGKCVRHNALCNGRQDCSFGDDEIFCDDHSQLCSTTDFVNLTDVEYVFCQIGAARKSSFSLDTASMYPSLPITQLNPVNNRRNKQYIHTSPDKLATLKICHYGLDVNHWLGIGNISVACFCPPNYYGDRCQYQNQRVSLTLSLGVVERQLLYAIVVRLFEDDNDRQEIHSSHQLTYLPKRACGQLHKMYLLYSVRSKNNSKNYSIHIDAFDKSSLTYQASWYLKIPFVFLPVNRMAIFLTLPISQTLPRSHCSLQCNKGVCMKYLNEKRFFCRCHSGWSGAQCHLQINCTNCSSNSICVGSIQNQPICVCPFRKFGSRCLTDLSCPENFCENNGRCVVADGRMTEESYACICPEGFFGTKCEEIKSKIEVSFQNIKVPLYAFAYIYSDVEYMQPSPIHVILQKVKMFQNIITFYSRFRFQMVILKTNVDYYLAVLQPYTLQNISTTISPAQQCVPYQKLFSPELLALPRIHRLKSYHVPCQNNVKLQCFIDEFYMCLCTVEHLSNCFLFDSDMSLVCKDDVYCENGGKCLQDRQECPESILCVCSDCFFGNRCQFYAKAIGLTLDDILRYAIQPNITIPNQSAVIKWSAALVMLIFIIGLLNSLLTYMIFHHPNSRRIGSGMYLHLSSIMSGLVVSLLTIKFWFVVATHINQSVDRRILHGGCISIEIALKLCLHISNWLHACVTTERVITVIKGINFNKSKSKRVATWIIWLLPFVILGSMSYEFIYRSLFDDYEEQRIWCVFHYSQSVQKYITAIQMFHFIIPFSINLLASIFIIFSLARRRAGLQIGHRYTRQVLSQFKEHKQLVVSPIVLVILSFPRLLMSLFSGCVKVSRIPHLYLIGYFVSFIPPASIFLVFVAPSTSYKALFKKAIVGWRRCVFRS</sequence>
<dbReference type="PANTHER" id="PTHR14949">
    <property type="entry name" value="EGF-LIKE-DOMAIN, MULTIPLE 7, 8"/>
    <property type="match status" value="1"/>
</dbReference>